<keyword evidence="1" id="KW-0676">Redox-active center</keyword>
<evidence type="ECO:0000256" key="1">
    <source>
        <dbReference type="ARBA" id="ARBA00023284"/>
    </source>
</evidence>
<dbReference type="PROSITE" id="PS51257">
    <property type="entry name" value="PROKAR_LIPOPROTEIN"/>
    <property type="match status" value="1"/>
</dbReference>
<reference evidence="3 4" key="1">
    <citation type="submission" date="2018-03" db="EMBL/GenBank/DDBJ databases">
        <title>Draft Genome Sequences of the Obligatory Marine Myxobacteria Enhygromyxa salina SWB007.</title>
        <authorList>
            <person name="Poehlein A."/>
            <person name="Moghaddam J.A."/>
            <person name="Harms H."/>
            <person name="Alanjari M."/>
            <person name="Koenig G.M."/>
            <person name="Daniel R."/>
            <person name="Schaeberle T.F."/>
        </authorList>
    </citation>
    <scope>NUCLEOTIDE SEQUENCE [LARGE SCALE GENOMIC DNA]</scope>
    <source>
        <strain evidence="3 4">SWB007</strain>
    </source>
</reference>
<proteinExistence type="predicted"/>
<dbReference type="PROSITE" id="PS00194">
    <property type="entry name" value="THIOREDOXIN_1"/>
    <property type="match status" value="1"/>
</dbReference>
<feature type="compositionally biased region" description="Low complexity" evidence="2">
    <location>
        <begin position="58"/>
        <end position="80"/>
    </location>
</feature>
<name>A0A2S9YP03_9BACT</name>
<gene>
    <name evidence="3" type="ORF">ENSA7_34850</name>
</gene>
<dbReference type="RefSeq" id="WP_106090469.1">
    <property type="nucleotide sequence ID" value="NZ_PVNL01000066.1"/>
</dbReference>
<feature type="region of interest" description="Disordered" evidence="2">
    <location>
        <begin position="25"/>
        <end position="104"/>
    </location>
</feature>
<organism evidence="3 4">
    <name type="scientific">Enhygromyxa salina</name>
    <dbReference type="NCBI Taxonomy" id="215803"/>
    <lineage>
        <taxon>Bacteria</taxon>
        <taxon>Pseudomonadati</taxon>
        <taxon>Myxococcota</taxon>
        <taxon>Polyangia</taxon>
        <taxon>Nannocystales</taxon>
        <taxon>Nannocystaceae</taxon>
        <taxon>Enhygromyxa</taxon>
    </lineage>
</organism>
<dbReference type="OrthoDB" id="5512568at2"/>
<evidence type="ECO:0000313" key="4">
    <source>
        <dbReference type="Proteomes" id="UP000238823"/>
    </source>
</evidence>
<dbReference type="InterPro" id="IPR017937">
    <property type="entry name" value="Thioredoxin_CS"/>
</dbReference>
<dbReference type="EMBL" id="PVNL01000066">
    <property type="protein sequence ID" value="PRQ06825.1"/>
    <property type="molecule type" value="Genomic_DNA"/>
</dbReference>
<sequence length="260" mass="26156">MHLRQLSIAFVCVALGLSACTEEGADDFSSIGNETPGDGDGDTTGGDGDGDTGDGDGDPATGDGDGDPTTGDGDGDPTTGDGDGDPGPACMGTEAPAGTPTVGQQASHWAGFTAEGEDWDYCEMQGTPFVLVISGAWCGPCQDLAAGMAGQASSFDVASILAGLEAGSLGFVEVLLDNFNDFGEVSVADLQAWEDMYPNDYVHLVGDPTPGQDGTEPLWIYLGPVHMGGVPAAILIDAAFNVEVMGMSESLATAAANYGG</sequence>
<evidence type="ECO:0000313" key="3">
    <source>
        <dbReference type="EMBL" id="PRQ06825.1"/>
    </source>
</evidence>
<dbReference type="InterPro" id="IPR036249">
    <property type="entry name" value="Thioredoxin-like_sf"/>
</dbReference>
<evidence type="ECO:0008006" key="5">
    <source>
        <dbReference type="Google" id="ProtNLM"/>
    </source>
</evidence>
<comment type="caution">
    <text evidence="3">The sequence shown here is derived from an EMBL/GenBank/DDBJ whole genome shotgun (WGS) entry which is preliminary data.</text>
</comment>
<dbReference type="Proteomes" id="UP000238823">
    <property type="component" value="Unassembled WGS sequence"/>
</dbReference>
<evidence type="ECO:0000256" key="2">
    <source>
        <dbReference type="SAM" id="MobiDB-lite"/>
    </source>
</evidence>
<dbReference type="Gene3D" id="3.40.30.10">
    <property type="entry name" value="Glutaredoxin"/>
    <property type="match status" value="1"/>
</dbReference>
<dbReference type="AlphaFoldDB" id="A0A2S9YP03"/>
<accession>A0A2S9YP03</accession>
<dbReference type="SUPFAM" id="SSF52833">
    <property type="entry name" value="Thioredoxin-like"/>
    <property type="match status" value="1"/>
</dbReference>
<feature type="compositionally biased region" description="Acidic residues" evidence="2">
    <location>
        <begin position="48"/>
        <end position="57"/>
    </location>
</feature>
<protein>
    <recommendedName>
        <fullName evidence="5">Thioredoxin domain-containing protein</fullName>
    </recommendedName>
</protein>